<protein>
    <submittedName>
        <fullName evidence="1">Unannotated protein</fullName>
    </submittedName>
</protein>
<dbReference type="EMBL" id="CAEZYK010000020">
    <property type="protein sequence ID" value="CAB4719792.1"/>
    <property type="molecule type" value="Genomic_DNA"/>
</dbReference>
<sequence length="271" mass="29520">MVLAELNIRHTRHHVPTRRVALSDTFIPTSGPAYGPALLAAVVSEFAAELDDERRDLVPRLLRDARQGLRTPRIALRYRIQTDTHGLDRSRHRIIGSTVNSLDGIGVPAIILELDLHGRAVPQILGAVLAASSLPESARDIALNAIESAWLTPQIPAGFVVRRLIEGAPDLREFIAPGISPTKAWAGVPADRRWAMEVLGLTPNEPLVRREVQLRFRRLVRVAHPDHGAGSSGAAERLAELSDARRVLLTVCDLLDIDDLEPESAPSAPTG</sequence>
<accession>A0A6J6R9C6</accession>
<gene>
    <name evidence="1" type="ORF">UFOPK2683_00531</name>
    <name evidence="2" type="ORF">UFOPK3605_00726</name>
    <name evidence="3" type="ORF">UFOPK3897_00686</name>
    <name evidence="4" type="ORF">UFOPK4121_01382</name>
</gene>
<organism evidence="1">
    <name type="scientific">freshwater metagenome</name>
    <dbReference type="NCBI Taxonomy" id="449393"/>
    <lineage>
        <taxon>unclassified sequences</taxon>
        <taxon>metagenomes</taxon>
        <taxon>ecological metagenomes</taxon>
    </lineage>
</organism>
<dbReference type="InterPro" id="IPR001623">
    <property type="entry name" value="DnaJ_domain"/>
</dbReference>
<dbReference type="AlphaFoldDB" id="A0A6J6R9C6"/>
<dbReference type="EMBL" id="CAFBMM010000028">
    <property type="protein sequence ID" value="CAB4905409.1"/>
    <property type="molecule type" value="Genomic_DNA"/>
</dbReference>
<name>A0A6J6R9C6_9ZZZZ</name>
<dbReference type="CDD" id="cd06257">
    <property type="entry name" value="DnaJ"/>
    <property type="match status" value="1"/>
</dbReference>
<dbReference type="EMBL" id="CAFBOF010000010">
    <property type="protein sequence ID" value="CAB4973945.1"/>
    <property type="molecule type" value="Genomic_DNA"/>
</dbReference>
<proteinExistence type="predicted"/>
<dbReference type="InterPro" id="IPR036869">
    <property type="entry name" value="J_dom_sf"/>
</dbReference>
<dbReference type="Gene3D" id="1.10.287.110">
    <property type="entry name" value="DnaJ domain"/>
    <property type="match status" value="1"/>
</dbReference>
<dbReference type="EMBL" id="CAFBPQ010000058">
    <property type="protein sequence ID" value="CAB5031116.1"/>
    <property type="molecule type" value="Genomic_DNA"/>
</dbReference>
<evidence type="ECO:0000313" key="1">
    <source>
        <dbReference type="EMBL" id="CAB4719792.1"/>
    </source>
</evidence>
<evidence type="ECO:0000313" key="2">
    <source>
        <dbReference type="EMBL" id="CAB4905409.1"/>
    </source>
</evidence>
<reference evidence="1" key="1">
    <citation type="submission" date="2020-05" db="EMBL/GenBank/DDBJ databases">
        <authorList>
            <person name="Chiriac C."/>
            <person name="Salcher M."/>
            <person name="Ghai R."/>
            <person name="Kavagutti S V."/>
        </authorList>
    </citation>
    <scope>NUCLEOTIDE SEQUENCE</scope>
</reference>
<evidence type="ECO:0000313" key="4">
    <source>
        <dbReference type="EMBL" id="CAB5031116.1"/>
    </source>
</evidence>
<dbReference type="SUPFAM" id="SSF46565">
    <property type="entry name" value="Chaperone J-domain"/>
    <property type="match status" value="1"/>
</dbReference>
<evidence type="ECO:0000313" key="3">
    <source>
        <dbReference type="EMBL" id="CAB4973945.1"/>
    </source>
</evidence>